<feature type="region of interest" description="Disordered" evidence="1">
    <location>
        <begin position="272"/>
        <end position="326"/>
    </location>
</feature>
<feature type="domain" description="SAF" evidence="2">
    <location>
        <begin position="44"/>
        <end position="104"/>
    </location>
</feature>
<organism evidence="3 4">
    <name type="scientific">Limnobacter humi</name>
    <dbReference type="NCBI Taxonomy" id="1778671"/>
    <lineage>
        <taxon>Bacteria</taxon>
        <taxon>Pseudomonadati</taxon>
        <taxon>Pseudomonadota</taxon>
        <taxon>Betaproteobacteria</taxon>
        <taxon>Burkholderiales</taxon>
        <taxon>Burkholderiaceae</taxon>
        <taxon>Limnobacter</taxon>
    </lineage>
</organism>
<dbReference type="Gene3D" id="3.90.1210.10">
    <property type="entry name" value="Antifreeze-like/N-acetylneuraminic acid synthase C-terminal domain"/>
    <property type="match status" value="1"/>
</dbReference>
<dbReference type="SMART" id="SM00858">
    <property type="entry name" value="SAF"/>
    <property type="match status" value="1"/>
</dbReference>
<sequence length="326" mass="34911">MSGKTKILALLLLGLGMIFLVLAFLSGQNVKKSGDTLKNELERYPVVVSAKEIPFGQIITGDLLKVEKFAIAPAGSYKDINDVIGKKPVFNIGPGLPVTAQYFESGAVAAEVRDGFRAFALRLDENNVATGKIKPGDFVDVFSIFRANNQDVEQTVSRLILPKLRVLSVGQQLVNAPETATKDDNDKNGQRRQNQRAMMVEVAVPDVNALAIAQSQGELFVVLRGPDDEEIPDPSKYPLAENVLKPIQPKAEKGQPAPPPVELTNSDKAYAGLSLSNTVLPGSGNGKNNVKKPAATNNTGTARPVDDSGSAVEVIRGGETTREKAR</sequence>
<proteinExistence type="predicted"/>
<dbReference type="InterPro" id="IPR031571">
    <property type="entry name" value="RcpC_dom"/>
</dbReference>
<dbReference type="Pfam" id="PF08666">
    <property type="entry name" value="SAF"/>
    <property type="match status" value="1"/>
</dbReference>
<evidence type="ECO:0000256" key="1">
    <source>
        <dbReference type="SAM" id="MobiDB-lite"/>
    </source>
</evidence>
<dbReference type="CDD" id="cd11614">
    <property type="entry name" value="SAF_CpaB_FlgA_like"/>
    <property type="match status" value="1"/>
</dbReference>
<keyword evidence="4" id="KW-1185">Reference proteome</keyword>
<reference evidence="3 4" key="1">
    <citation type="submission" date="2022-07" db="EMBL/GenBank/DDBJ databases">
        <authorList>
            <person name="Xamxidin M."/>
            <person name="Wu M."/>
        </authorList>
    </citation>
    <scope>NUCLEOTIDE SEQUENCE [LARGE SCALE GENOMIC DNA]</scope>
    <source>
        <strain evidence="3 4">NBRC 111650</strain>
    </source>
</reference>
<evidence type="ECO:0000313" key="4">
    <source>
        <dbReference type="Proteomes" id="UP001204142"/>
    </source>
</evidence>
<dbReference type="InterPro" id="IPR013974">
    <property type="entry name" value="SAF"/>
</dbReference>
<name>A0ABT1WBP1_9BURK</name>
<dbReference type="NCBIfam" id="TIGR03177">
    <property type="entry name" value="pilus_cpaB"/>
    <property type="match status" value="1"/>
</dbReference>
<dbReference type="Pfam" id="PF16976">
    <property type="entry name" value="RcpC"/>
    <property type="match status" value="1"/>
</dbReference>
<dbReference type="InterPro" id="IPR017592">
    <property type="entry name" value="Pilus_assmbl_Flp-typ_CpaB"/>
</dbReference>
<accession>A0ABT1WBP1</accession>
<gene>
    <name evidence="3" type="primary">cpaB</name>
    <name evidence="3" type="ORF">NQT62_00550</name>
</gene>
<evidence type="ECO:0000259" key="2">
    <source>
        <dbReference type="SMART" id="SM00858"/>
    </source>
</evidence>
<comment type="caution">
    <text evidence="3">The sequence shown here is derived from an EMBL/GenBank/DDBJ whole genome shotgun (WGS) entry which is preliminary data.</text>
</comment>
<protein>
    <submittedName>
        <fullName evidence="3">Flp pilus assembly protein CpaB</fullName>
    </submittedName>
</protein>
<dbReference type="RefSeq" id="WP_256762576.1">
    <property type="nucleotide sequence ID" value="NZ_JANIGO010000001.1"/>
</dbReference>
<evidence type="ECO:0000313" key="3">
    <source>
        <dbReference type="EMBL" id="MCQ8894927.1"/>
    </source>
</evidence>
<dbReference type="Proteomes" id="UP001204142">
    <property type="component" value="Unassembled WGS sequence"/>
</dbReference>
<dbReference type="EMBL" id="JANIGO010000001">
    <property type="protein sequence ID" value="MCQ8894927.1"/>
    <property type="molecule type" value="Genomic_DNA"/>
</dbReference>